<feature type="compositionally biased region" description="Basic and acidic residues" evidence="1">
    <location>
        <begin position="1778"/>
        <end position="1788"/>
    </location>
</feature>
<reference evidence="3" key="1">
    <citation type="submission" date="2010-06" db="EMBL/GenBank/DDBJ databases">
        <authorList>
            <person name="Jiang H."/>
            <person name="Abraham K."/>
            <person name="Ali S."/>
            <person name="Alsbrooks S.L."/>
            <person name="Anim B.N."/>
            <person name="Anosike U.S."/>
            <person name="Attaway T."/>
            <person name="Bandaranaike D.P."/>
            <person name="Battles P.K."/>
            <person name="Bell S.N."/>
            <person name="Bell A.V."/>
            <person name="Beltran B."/>
            <person name="Bickham C."/>
            <person name="Bustamante Y."/>
            <person name="Caleb T."/>
            <person name="Canada A."/>
            <person name="Cardenas V."/>
            <person name="Carter K."/>
            <person name="Chacko J."/>
            <person name="Chandrabose M.N."/>
            <person name="Chavez D."/>
            <person name="Chavez A."/>
            <person name="Chen L."/>
            <person name="Chu H.-S."/>
            <person name="Claassen K.J."/>
            <person name="Cockrell R."/>
            <person name="Collins M."/>
            <person name="Cooper J.A."/>
            <person name="Cree A."/>
            <person name="Curry S.M."/>
            <person name="Da Y."/>
            <person name="Dao M.D."/>
            <person name="Das B."/>
            <person name="Davila M.-L."/>
            <person name="Davy-Carroll L."/>
            <person name="Denson S."/>
            <person name="Dinh H."/>
            <person name="Ebong V.E."/>
            <person name="Edwards J.R."/>
            <person name="Egan A."/>
            <person name="El-Daye J."/>
            <person name="Escobedo L."/>
            <person name="Fernandez S."/>
            <person name="Fernando P.R."/>
            <person name="Flagg N."/>
            <person name="Forbes L.D."/>
            <person name="Fowler R.G."/>
            <person name="Fu Q."/>
            <person name="Gabisi R.A."/>
            <person name="Ganer J."/>
            <person name="Garbino Pronczuk A."/>
            <person name="Garcia R.M."/>
            <person name="Garner T."/>
            <person name="Garrett T.E."/>
            <person name="Gonzalez D.A."/>
            <person name="Hamid H."/>
            <person name="Hawkins E.S."/>
            <person name="Hirani K."/>
            <person name="Hogues M.E."/>
            <person name="Hollins B."/>
            <person name="Hsiao C.-H."/>
            <person name="Jabil R."/>
            <person name="James M.L."/>
            <person name="Jhangiani S.N."/>
            <person name="Johnson B."/>
            <person name="Johnson Q."/>
            <person name="Joshi V."/>
            <person name="Kalu J.B."/>
            <person name="Kam C."/>
            <person name="Kashfia A."/>
            <person name="Keebler J."/>
            <person name="Kisamo H."/>
            <person name="Kovar C.L."/>
            <person name="Lago L.A."/>
            <person name="Lai C.-Y."/>
            <person name="Laidlaw J."/>
            <person name="Lara F."/>
            <person name="Le T.-K."/>
            <person name="Lee S.L."/>
            <person name="Legall F.H."/>
            <person name="Lemon S.J."/>
            <person name="Lewis L.R."/>
            <person name="Li B."/>
            <person name="Liu Y."/>
            <person name="Liu Y.-S."/>
            <person name="Lopez J."/>
            <person name="Lozado R.J."/>
            <person name="Lu J."/>
            <person name="Madu R.C."/>
            <person name="Maheshwari M."/>
            <person name="Maheshwari R."/>
            <person name="Malloy K."/>
            <person name="Martinez E."/>
            <person name="Mathew T."/>
            <person name="Mercado I.C."/>
            <person name="Mercado C."/>
            <person name="Meyer B."/>
            <person name="Montgomery K."/>
            <person name="Morgan M.B."/>
            <person name="Munidasa M."/>
            <person name="Nazareth L.V."/>
            <person name="Nelson J."/>
            <person name="Ng B.M."/>
            <person name="Nguyen N.B."/>
            <person name="Nguyen P.Q."/>
            <person name="Nguyen T."/>
            <person name="Obregon M."/>
            <person name="Okwuonu G.O."/>
            <person name="Onwere C.G."/>
            <person name="Orozco G."/>
            <person name="Parra A."/>
            <person name="Patel S."/>
            <person name="Patil S."/>
            <person name="Perez A."/>
            <person name="Perez Y."/>
            <person name="Pham C."/>
            <person name="Primus E.L."/>
            <person name="Pu L.-L."/>
            <person name="Puazo M."/>
            <person name="Qin X."/>
            <person name="Quiroz J.B."/>
            <person name="Reese J."/>
            <person name="Richards S."/>
            <person name="Rives C.M."/>
            <person name="Robberts R."/>
            <person name="Ruiz S.J."/>
            <person name="Ruiz M.J."/>
            <person name="Santibanez J."/>
            <person name="Schneider B.W."/>
            <person name="Sisson I."/>
            <person name="Smith M."/>
            <person name="Sodergren E."/>
            <person name="Song X.-Z."/>
            <person name="Song B.B."/>
            <person name="Summersgill H."/>
            <person name="Thelus R."/>
            <person name="Thornton R.D."/>
            <person name="Trejos Z.Y."/>
            <person name="Usmani K."/>
            <person name="Vattathil S."/>
            <person name="Villasana D."/>
            <person name="Walker D.L."/>
            <person name="Wang S."/>
            <person name="Wang K."/>
            <person name="White C.S."/>
            <person name="Williams A.C."/>
            <person name="Williamson J."/>
            <person name="Wilson K."/>
            <person name="Woghiren I.O."/>
            <person name="Woodworth J.R."/>
            <person name="Worley K.C."/>
            <person name="Wright R.A."/>
            <person name="Wu W."/>
            <person name="Young L."/>
            <person name="Zhang L."/>
            <person name="Zhang J."/>
            <person name="Zhu Y."/>
            <person name="Muzny D.M."/>
            <person name="Weinstock G."/>
            <person name="Gibbs R.A."/>
        </authorList>
    </citation>
    <scope>NUCLEOTIDE SEQUENCE [LARGE SCALE GENOMIC DNA]</scope>
    <source>
        <strain evidence="3">LSR1</strain>
    </source>
</reference>
<feature type="compositionally biased region" description="Basic residues" evidence="1">
    <location>
        <begin position="2633"/>
        <end position="2646"/>
    </location>
</feature>
<dbReference type="Proteomes" id="UP000007819">
    <property type="component" value="Chromosome A1"/>
</dbReference>
<feature type="region of interest" description="Disordered" evidence="1">
    <location>
        <begin position="3060"/>
        <end position="3086"/>
    </location>
</feature>
<feature type="compositionally biased region" description="Polar residues" evidence="1">
    <location>
        <begin position="2275"/>
        <end position="2294"/>
    </location>
</feature>
<feature type="compositionally biased region" description="Polar residues" evidence="1">
    <location>
        <begin position="201"/>
        <end position="210"/>
    </location>
</feature>
<feature type="compositionally biased region" description="Acidic residues" evidence="1">
    <location>
        <begin position="1948"/>
        <end position="1960"/>
    </location>
</feature>
<feature type="compositionally biased region" description="Basic and acidic residues" evidence="1">
    <location>
        <begin position="1454"/>
        <end position="1464"/>
    </location>
</feature>
<feature type="compositionally biased region" description="Polar residues" evidence="1">
    <location>
        <begin position="2439"/>
        <end position="2458"/>
    </location>
</feature>
<feature type="compositionally biased region" description="Acidic residues" evidence="1">
    <location>
        <begin position="1328"/>
        <end position="1342"/>
    </location>
</feature>
<feature type="compositionally biased region" description="Acidic residues" evidence="1">
    <location>
        <begin position="620"/>
        <end position="631"/>
    </location>
</feature>
<sequence length="3204" mass="370157">MVDTNTKLCDYLVNAADDVCAKVTPINKRYETKFKNDPNIKRIKYLLGKQYDPNQYILKVLDDANHKNGIGGMKKTTYYKMLAVAHNLNHETKEMENSALYAMNKIHEGKLAATNLQKKYNKERASKACYIRNILLEKENEDDKKNKDENKEKVKESINDDTNTEPLKPDVNLDSVDAIQPSTVIDDNEPIINNVEDTKTLSEPNQFTDHNNQKENTDKTNIESSKNTKGSMGQGTQKPNSSSSIPEKKDNDINTSKEKYGNTKAKRNITRKITHHRKHRNPNDPYDVSEEYDIIEEIDDEEDESNEHLETEKIALDEENGTREESDKGINTSVKRPKNKHYRKRIDPKDGKEITEEYETSDEEEDINSNNSGEKKSNETPESELLDNDNNEHDKETPEHLETEKVVSDEEDDEGINTSVKRPKKKHYRKRIDPKDGKEITEEYETSDEEDDINSNKSGEEKSNEAPESELLDNADNEHDKETPEHLETEKLVSDEENATREESDEGINTSVKRPKKKHYRKRIDPKDGKEITEEYETSDEEEDINSNNSGEKKSNETPESELLDNDNNEHDKETPEHLETEKVVSDEEDDEGINTLVKRPKKKHYRKRIDPKDGKEITEEYETSDEEDDINSNKSGEEKSNEAPESELLDNADNEHDKETPEHLETEKLVSDEENATREESDEGINTSVKRPKKKHYRKRIDPKDGKEITDEYETSDEEDDINSNKSGEEKSNEAPESELLDNADNEHDKETPEHLETEKLVSDEENATREESDEGINTSVKRPKNKHYRKRIDPKDGKEITEEYETSDEEDDINSNKSGEKKSKDNVADVVPENSTREISELDDNENLNSVEGAELYGVDNEKIIPAADSMGEDSSSVESSYEEPEQSYINDSNNSHKKNNEQYNSDDQSNKISKGHRKQKYPKNGQEISDEYDIVEKQDDESDEKNDGNKKPNKQMRQHVKPRDLKDGQDVSEEYDPVSNKIIDTPTGESDGELTDHEIETPEYEDVAENEETPKNNESPDHYQSKEHDEIDENEPERRSNEELNESNDIDQQNDRGNQPNKKMRRRRKRKDPKDGQEVSEEYDPVSNKIIDTPNGESDGELTDHEIETPEYEDVAENEETPENDETPDHYQSKEHDGIDENEPERRSNEELNESNDIDQQNDRGNQPNKKMRRRRKRKDPKDGQEVSEEYDPVSNKIIDTPNGESDGELTDHEIETPEYEDVAENEETPENNESPDHYQSKEHDEIDENEPERRSNEELNESNDIDQQNDRGNQPNKKMRRRRKRKDPKDGQEVSEEYDPVSNKIIDTPNGESDGELTDHEIETPEYEDVAENEETPENNESPDHYQSKEHDEIDENEPERRSNEELNESNGIDQQNDGRNQPNRKMRRHRKRKDHKDGQEVSEEYDPVSNKIIDTPNGESDGELTDHEIETPEYEDVAENEETPENDETPDHYQSKEHDEIDENEPERRSNEELNESNGIDQQNDGRNQPNRKMRRHRKRKDHKDGQEVSEEYDPVSNKIIDTPNGESDAELTDHEIETPEYEDVAENEETPENDETPDHYQSKEHDEIDENEPERRSNEELNESNGIDQQNDGKNQPNRKMRRHRKRKDPKDGQEVSEEYDPVSNKIIDTPNGESDGELTDHEIETPEYEDVAENEETPENNESPDHYQSKEHDEIDENEPERRSNEELNESNDIDQQNNRGNQPNKKMRRRRKRKDPKDGQEVSEEYDPVSNKIIDTPNGESDGELTDHEIETPEYEDVAENEETPENDETPDHYQSKEHDEIDENEPERRSNEELNESNDIDQQNDRGNQPNKKMRRRRKHKDPKDGQEVSEEYDPVSNKIIDTPNGESDGELTDHEIETPEYEDVAENEETPENDETPDHYQSKEHDEIDENEPERRSNEELNESNDIDQQNDGRNQPNRKMRRHRKRKDPKYDHELSEEYDTIEVQEDEPPLLGENSNTLPGEPEYKTEDELDTPENDEIPEYNQSNKYAKISELEPDFKSNEGKNNPKEIAEQNNLGNYPNKKIRHHRKRKDPLHSLEISEEYDTIEEEDGEINKLKTPNIVSYDQFDKNPISSPNNENNANDENNLVNPLKHKPKRFRNRINPEYDHEISEEFDSFEEYDEDAKLKKHPFRREIIDKNRDFNNNVIPNIDNDVSENALNTGYDEPTVVPQTIFEENKEEDPELSEYSENSDLTPEASSPNDVDETIDVTKPRPRKVRRHKKSRQPKTVNEIYNEPEVVNNVQEELPGTGNGETTDIDDEIEQPQLSEYSENSDLTPEASSPNDVDETIDVTKPRPRKVRRHKKSRQPKTVNEIYNEPEVVNNVQEELPGTGNGETTDIDDEIEQPELSEYSENSDLTPEASSPNDVDETIDVTKPRPRKVRRHKKSRQPKTVNEIYNEPEVVNNVQEELPGTGNGETTDIDDEIEQPQLSEYSENSDLTPEASSPNDVDETIDVTKPRPRKVRRHKKSRQPKTVNEIYNEPEVVNNVQEELPGTGNGETTDIDDEIEQPELSEYSENSDLTPEASSPNDVDETIDVTKPRPRKVRRHKKSRQPKTVNEIYNEPEVVNNVQEELPGTGNGETTDIDDEIEQPELSEYSENSDLTPEASSPNDVNETIDVTKPRQRKVRRHKKSRQPKTVNENYNETEDPKRIPTQNNEHVNYEENPGENEKTANLNDTDGTMNSKQPRRKKHVRRKKIPTTATVDEITPNSLDKENRGIQNDNKSVENPEIQPNDTGRNPPKKRRLRRIRTYMVNKDTNERIPINDQTYSTTDGLPDTPKNKLEATEIEDSDDPDSNEDNDDYSSFLFKEYNSDQCKRDAYDRFKKVTSQDAKQIAYRSVLDTSEMRSNMLATIKNAIANVKVSKTLNDVDQSLRTVSYSLKTGLKQTVSDLVTKVIPLAKDFLKTADNLKELYKNGPQSTHKMLCNILENESTVPDSAKDVLKLISPKFDVDKLINNIFEKPFNTKSLKEKKVKAQRKLISLSKHMDTAISNIDCFVLSAMSAVGIGADTLKLLKSGRVIMSDKHPRSKALRDAVGIIKSGKKIRNNDVGFTPTLTPSDGFNESDEDDDDEDPDQVAQKNEEFLKTVPDLDDNIPIPKKVPNKRQSLGVIVVHPDKQIEYKEVTDTSQLKKFVGDQTKKYKLQSKNKHLKFLKLNSKKLVDSMVADVKKKAERNGMSKKEMVEEIIKNLKSS</sequence>
<feature type="compositionally biased region" description="Acidic residues" evidence="1">
    <location>
        <begin position="534"/>
        <end position="545"/>
    </location>
</feature>
<feature type="compositionally biased region" description="Basic and acidic residues" evidence="1">
    <location>
        <begin position="793"/>
        <end position="803"/>
    </location>
</feature>
<feature type="compositionally biased region" description="Basic and acidic residues" evidence="1">
    <location>
        <begin position="820"/>
        <end position="829"/>
    </location>
</feature>
<feature type="compositionally biased region" description="Basic residues" evidence="1">
    <location>
        <begin position="421"/>
        <end position="430"/>
    </location>
</feature>
<feature type="compositionally biased region" description="Basic residues" evidence="1">
    <location>
        <begin position="691"/>
        <end position="700"/>
    </location>
</feature>
<feature type="compositionally biased region" description="Acidic residues" evidence="1">
    <location>
        <begin position="442"/>
        <end position="453"/>
    </location>
</feature>
<feature type="compositionally biased region" description="Basic residues" evidence="1">
    <location>
        <begin position="2469"/>
        <end position="2482"/>
    </location>
</feature>
<feature type="compositionally biased region" description="Basic and acidic residues" evidence="1">
    <location>
        <begin position="2001"/>
        <end position="2022"/>
    </location>
</feature>
<dbReference type="OrthoDB" id="6622921at2759"/>
<feature type="compositionally biased region" description="Basic residues" evidence="1">
    <location>
        <begin position="1821"/>
        <end position="1830"/>
    </location>
</feature>
<keyword evidence="3" id="KW-1185">Reference proteome</keyword>
<feature type="region of interest" description="Disordered" evidence="1">
    <location>
        <begin position="2076"/>
        <end position="2103"/>
    </location>
</feature>
<feature type="compositionally biased region" description="Basic and acidic residues" evidence="1">
    <location>
        <begin position="1238"/>
        <end position="1248"/>
    </location>
</feature>
<feature type="compositionally biased region" description="Basic residues" evidence="1">
    <location>
        <begin position="2387"/>
        <end position="2400"/>
    </location>
</feature>
<feature type="compositionally biased region" description="Low complexity" evidence="1">
    <location>
        <begin position="2246"/>
        <end position="2256"/>
    </location>
</feature>
<feature type="compositionally biased region" description="Polar residues" evidence="1">
    <location>
        <begin position="1484"/>
        <end position="1494"/>
    </location>
</feature>
<feature type="compositionally biased region" description="Acidic residues" evidence="1">
    <location>
        <begin position="931"/>
        <end position="947"/>
    </location>
</feature>
<proteinExistence type="predicted"/>
<feature type="compositionally biased region" description="Basic residues" evidence="1">
    <location>
        <begin position="1173"/>
        <end position="1182"/>
    </location>
</feature>
<feature type="compositionally biased region" description="Basic and acidic residues" evidence="1">
    <location>
        <begin position="1015"/>
        <end position="1032"/>
    </location>
</feature>
<feature type="compositionally biased region" description="Acidic residues" evidence="1">
    <location>
        <begin position="1436"/>
        <end position="1453"/>
    </location>
</feature>
<feature type="compositionally biased region" description="Basic residues" evidence="1">
    <location>
        <begin position="599"/>
        <end position="608"/>
    </location>
</feature>
<feature type="compositionally biased region" description="Polar residues" evidence="1">
    <location>
        <begin position="2711"/>
        <end position="2722"/>
    </location>
</feature>
<feature type="compositionally biased region" description="Polar residues" evidence="1">
    <location>
        <begin position="2198"/>
        <end position="2212"/>
    </location>
</feature>
<feature type="compositionally biased region" description="Basic residues" evidence="1">
    <location>
        <begin position="1603"/>
        <end position="1614"/>
    </location>
</feature>
<feature type="compositionally biased region" description="Basic and acidic residues" evidence="1">
    <location>
        <begin position="523"/>
        <end position="533"/>
    </location>
</feature>
<feature type="compositionally biased region" description="Basic residues" evidence="1">
    <location>
        <begin position="2551"/>
        <end position="2564"/>
    </location>
</feature>
<feature type="compositionally biased region" description="Polar residues" evidence="1">
    <location>
        <begin position="2683"/>
        <end position="2696"/>
    </location>
</feature>
<feature type="compositionally biased region" description="Basic and acidic residues" evidence="1">
    <location>
        <begin position="1346"/>
        <end position="1356"/>
    </location>
</feature>
<feature type="compositionally biased region" description="Basic and acidic residues" evidence="1">
    <location>
        <begin position="476"/>
        <end position="502"/>
    </location>
</feature>
<feature type="compositionally biased region" description="Acidic residues" evidence="1">
    <location>
        <begin position="1760"/>
        <end position="1777"/>
    </location>
</feature>
<feature type="region of interest" description="Disordered" evidence="1">
    <location>
        <begin position="142"/>
        <end position="175"/>
    </location>
</feature>
<feature type="compositionally biased region" description="Acidic residues" evidence="1">
    <location>
        <begin position="3074"/>
        <end position="3086"/>
    </location>
</feature>
<feature type="compositionally biased region" description="Low complexity" evidence="1">
    <location>
        <begin position="2081"/>
        <end position="2101"/>
    </location>
</feature>
<feature type="compositionally biased region" description="Basic and acidic residues" evidence="1">
    <location>
        <begin position="211"/>
        <end position="221"/>
    </location>
</feature>
<dbReference type="RefSeq" id="XP_029344032.1">
    <property type="nucleotide sequence ID" value="XM_029488172.1"/>
</dbReference>
<feature type="compositionally biased region" description="Basic residues" evidence="1">
    <location>
        <begin position="2697"/>
        <end position="2709"/>
    </location>
</feature>
<feature type="compositionally biased region" description="Low complexity" evidence="1">
    <location>
        <begin position="2328"/>
        <end position="2338"/>
    </location>
</feature>
<feature type="compositionally biased region" description="Low complexity" evidence="1">
    <location>
        <begin position="2574"/>
        <end position="2584"/>
    </location>
</feature>
<accession>A0A8R2JPP9</accession>
<feature type="compositionally biased region" description="Basic residues" evidence="1">
    <location>
        <begin position="1495"/>
        <end position="1507"/>
    </location>
</feature>
<feature type="compositionally biased region" description="Basic and acidic residues" evidence="1">
    <location>
        <begin position="568"/>
        <end position="586"/>
    </location>
</feature>
<feature type="compositionally biased region" description="Basic residues" evidence="1">
    <location>
        <begin position="954"/>
        <end position="963"/>
    </location>
</feature>
<protein>
    <submittedName>
        <fullName evidence="2">Uncharacterized protein</fullName>
    </submittedName>
</protein>
<feature type="compositionally biased region" description="Basic and acidic residues" evidence="1">
    <location>
        <begin position="1130"/>
        <end position="1153"/>
    </location>
</feature>
<feature type="compositionally biased region" description="Basic and acidic residues" evidence="1">
    <location>
        <begin position="1886"/>
        <end position="1896"/>
    </location>
</feature>
<feature type="compositionally biased region" description="Basic residues" evidence="1">
    <location>
        <begin position="1387"/>
        <end position="1399"/>
    </location>
</feature>
<feature type="compositionally biased region" description="Acidic residues" evidence="1">
    <location>
        <begin position="1868"/>
        <end position="1885"/>
    </location>
</feature>
<feature type="compositionally biased region" description="Acidic residues" evidence="1">
    <location>
        <begin position="2348"/>
        <end position="2358"/>
    </location>
</feature>
<feature type="compositionally biased region" description="Polar residues" evidence="1">
    <location>
        <begin position="1701"/>
        <end position="1712"/>
    </location>
</feature>
<organism evidence="2 3">
    <name type="scientific">Acyrthosiphon pisum</name>
    <name type="common">Pea aphid</name>
    <dbReference type="NCBI Taxonomy" id="7029"/>
    <lineage>
        <taxon>Eukaryota</taxon>
        <taxon>Metazoa</taxon>
        <taxon>Ecdysozoa</taxon>
        <taxon>Arthropoda</taxon>
        <taxon>Hexapoda</taxon>
        <taxon>Insecta</taxon>
        <taxon>Pterygota</taxon>
        <taxon>Neoptera</taxon>
        <taxon>Paraneoptera</taxon>
        <taxon>Hemiptera</taxon>
        <taxon>Sternorrhyncha</taxon>
        <taxon>Aphidomorpha</taxon>
        <taxon>Aphidoidea</taxon>
        <taxon>Aphididae</taxon>
        <taxon>Macrosiphini</taxon>
        <taxon>Acyrthosiphon</taxon>
    </lineage>
</organism>
<feature type="compositionally biased region" description="Acidic residues" evidence="1">
    <location>
        <begin position="287"/>
        <end position="305"/>
    </location>
</feature>
<feature type="compositionally biased region" description="Basic residues" evidence="1">
    <location>
        <begin position="264"/>
        <end position="280"/>
    </location>
</feature>
<feature type="compositionally biased region" description="Basic and acidic residues" evidence="1">
    <location>
        <begin position="142"/>
        <end position="158"/>
    </location>
</feature>
<feature type="compositionally biased region" description="Polar residues" evidence="1">
    <location>
        <begin position="1376"/>
        <end position="1386"/>
    </location>
</feature>
<feature type="compositionally biased region" description="Basic and acidic residues" evidence="1">
    <location>
        <begin position="345"/>
        <end position="355"/>
    </location>
</feature>
<evidence type="ECO:0000313" key="2">
    <source>
        <dbReference type="EnsemblMetazoa" id="XP_029344032.1"/>
    </source>
</evidence>
<feature type="compositionally biased region" description="Acidic residues" evidence="1">
    <location>
        <begin position="2188"/>
        <end position="2197"/>
    </location>
</feature>
<feature type="compositionally biased region" description="Basic and acidic residues" evidence="1">
    <location>
        <begin position="654"/>
        <end position="680"/>
    </location>
</feature>
<feature type="compositionally biased region" description="Basic residues" evidence="1">
    <location>
        <begin position="1927"/>
        <end position="1939"/>
    </location>
</feature>
<feature type="compositionally biased region" description="Basic and acidic residues" evidence="1">
    <location>
        <begin position="701"/>
        <end position="711"/>
    </location>
</feature>
<reference evidence="2" key="2">
    <citation type="submission" date="2022-06" db="UniProtKB">
        <authorList>
            <consortium name="EnsemblMetazoa"/>
        </authorList>
    </citation>
    <scope>IDENTIFICATION</scope>
</reference>
<feature type="compositionally biased region" description="Acidic residues" evidence="1">
    <location>
        <begin position="712"/>
        <end position="723"/>
    </location>
</feature>
<feature type="compositionally biased region" description="Acidic residues" evidence="1">
    <location>
        <begin position="1980"/>
        <end position="1991"/>
    </location>
</feature>
<feature type="compositionally biased region" description="Basic residues" evidence="1">
    <location>
        <begin position="335"/>
        <end position="344"/>
    </location>
</feature>
<feature type="compositionally biased region" description="Acidic residues" evidence="1">
    <location>
        <begin position="1004"/>
        <end position="1014"/>
    </location>
</feature>
<feature type="compositionally biased region" description="Acidic residues" evidence="1">
    <location>
        <begin position="804"/>
        <end position="815"/>
    </location>
</feature>
<feature type="compositionally biased region" description="Basic residues" evidence="1">
    <location>
        <begin position="783"/>
        <end position="792"/>
    </location>
</feature>
<feature type="compositionally biased region" description="Acidic residues" evidence="1">
    <location>
        <begin position="1220"/>
        <end position="1234"/>
    </location>
</feature>
<dbReference type="EnsemblMetazoa" id="XM_029488172.1">
    <property type="protein sequence ID" value="XP_029344032.1"/>
    <property type="gene ID" value="LOC100168223"/>
</dbReference>
<feature type="compositionally biased region" description="Polar residues" evidence="1">
    <location>
        <begin position="904"/>
        <end position="915"/>
    </location>
</feature>
<feature type="compositionally biased region" description="Acidic residues" evidence="1">
    <location>
        <begin position="2594"/>
        <end position="2604"/>
    </location>
</feature>
<feature type="region of interest" description="Disordered" evidence="1">
    <location>
        <begin position="197"/>
        <end position="2047"/>
    </location>
</feature>
<name>A0A8R2JPP9_ACYPI</name>
<feature type="compositionally biased region" description="Basic and acidic residues" evidence="1">
    <location>
        <begin position="1670"/>
        <end position="1680"/>
    </location>
</feature>
<feature type="compositionally biased region" description="Acidic residues" evidence="1">
    <location>
        <begin position="356"/>
        <end position="367"/>
    </location>
</feature>
<feature type="compositionally biased region" description="Basic residues" evidence="1">
    <location>
        <begin position="2033"/>
        <end position="2043"/>
    </location>
</feature>
<feature type="compositionally biased region" description="Low complexity" evidence="1">
    <location>
        <begin position="2410"/>
        <end position="2420"/>
    </location>
</feature>
<feature type="compositionally biased region" description="Basic residues" evidence="1">
    <location>
        <begin position="513"/>
        <end position="522"/>
    </location>
</feature>
<feature type="region of interest" description="Disordered" evidence="1">
    <location>
        <begin position="2188"/>
        <end position="2792"/>
    </location>
</feature>
<feature type="compositionally biased region" description="Basic residues" evidence="1">
    <location>
        <begin position="2305"/>
        <end position="2318"/>
    </location>
</feature>
<feature type="compositionally biased region" description="Acidic residues" evidence="1">
    <location>
        <begin position="1544"/>
        <end position="1561"/>
    </location>
</feature>
<evidence type="ECO:0000313" key="3">
    <source>
        <dbReference type="Proteomes" id="UP000007819"/>
    </source>
</evidence>
<feature type="compositionally biased region" description="Basic and acidic residues" evidence="1">
    <location>
        <begin position="609"/>
        <end position="619"/>
    </location>
</feature>
<feature type="compositionally biased region" description="Basic residues" evidence="1">
    <location>
        <begin position="1065"/>
        <end position="1074"/>
    </location>
</feature>
<feature type="compositionally biased region" description="Basic residues" evidence="1">
    <location>
        <begin position="1281"/>
        <end position="1290"/>
    </location>
</feature>
<feature type="compositionally biased region" description="Basic residues" evidence="1">
    <location>
        <begin position="2223"/>
        <end position="2236"/>
    </location>
</feature>
<feature type="compositionally biased region" description="Polar residues" evidence="1">
    <location>
        <begin position="222"/>
        <end position="245"/>
    </location>
</feature>
<feature type="compositionally biased region" description="Basic and acidic residues" evidence="1">
    <location>
        <begin position="390"/>
        <end position="408"/>
    </location>
</feature>
<feature type="compositionally biased region" description="Acidic residues" evidence="1">
    <location>
        <begin position="2512"/>
        <end position="2522"/>
    </location>
</feature>
<feature type="compositionally biased region" description="Polar residues" evidence="1">
    <location>
        <begin position="2608"/>
        <end position="2625"/>
    </location>
</feature>
<evidence type="ECO:0000256" key="1">
    <source>
        <dbReference type="SAM" id="MobiDB-lite"/>
    </source>
</evidence>
<feature type="compositionally biased region" description="Basic residues" evidence="1">
    <location>
        <begin position="1713"/>
        <end position="1722"/>
    </location>
</feature>
<feature type="compositionally biased region" description="Acidic residues" evidence="1">
    <location>
        <begin position="1112"/>
        <end position="1129"/>
    </location>
</feature>
<feature type="compositionally biased region" description="Polar residues" evidence="1">
    <location>
        <begin position="1917"/>
        <end position="1926"/>
    </location>
</feature>
<feature type="compositionally biased region" description="Polar residues" evidence="1">
    <location>
        <begin position="2526"/>
        <end position="2540"/>
    </location>
</feature>
<feature type="compositionally biased region" description="Acidic residues" evidence="1">
    <location>
        <begin position="1652"/>
        <end position="1666"/>
    </location>
</feature>
<feature type="compositionally biased region" description="Basic and acidic residues" evidence="1">
    <location>
        <begin position="306"/>
        <end position="328"/>
    </location>
</feature>
<feature type="compositionally biased region" description="Polar residues" evidence="1">
    <location>
        <begin position="1592"/>
        <end position="1602"/>
    </location>
</feature>
<feature type="compositionally biased region" description="Basic and acidic residues" evidence="1">
    <location>
        <begin position="246"/>
        <end position="261"/>
    </location>
</feature>
<feature type="compositionally biased region" description="Low complexity" evidence="1">
    <location>
        <begin position="2492"/>
        <end position="2502"/>
    </location>
</feature>
<feature type="compositionally biased region" description="Polar residues" evidence="1">
    <location>
        <begin position="2362"/>
        <end position="2376"/>
    </location>
</feature>
<feature type="compositionally biased region" description="Basic residues" evidence="1">
    <location>
        <begin position="2751"/>
        <end position="2761"/>
    </location>
</feature>
<feature type="compositionally biased region" description="Basic and acidic residues" evidence="1">
    <location>
        <begin position="746"/>
        <end position="772"/>
    </location>
</feature>
<feature type="compositionally biased region" description="Basic and acidic residues" evidence="1">
    <location>
        <begin position="431"/>
        <end position="441"/>
    </location>
</feature>
<feature type="compositionally biased region" description="Basic and acidic residues" evidence="1">
    <location>
        <begin position="1562"/>
        <end position="1572"/>
    </location>
</feature>
<dbReference type="GeneID" id="100168223"/>